<dbReference type="Proteomes" id="UP000183287">
    <property type="component" value="Unassembled WGS sequence"/>
</dbReference>
<reference evidence="2" key="1">
    <citation type="submission" date="2016-10" db="EMBL/GenBank/DDBJ databases">
        <authorList>
            <person name="Varghese N."/>
            <person name="Submissions S."/>
        </authorList>
    </citation>
    <scope>NUCLEOTIDE SEQUENCE [LARGE SCALE GENOMIC DNA]</scope>
    <source>
        <strain evidence="2">Nm44</strain>
    </source>
</reference>
<sequence length="31" mass="3587">MENTLISTNELTYKPMTPDKVRSIDDFINSI</sequence>
<proteinExistence type="predicted"/>
<accession>A0A1I4PX70</accession>
<organism evidence="1 2">
    <name type="scientific">Nitrosomonas communis</name>
    <dbReference type="NCBI Taxonomy" id="44574"/>
    <lineage>
        <taxon>Bacteria</taxon>
        <taxon>Pseudomonadati</taxon>
        <taxon>Pseudomonadota</taxon>
        <taxon>Betaproteobacteria</taxon>
        <taxon>Nitrosomonadales</taxon>
        <taxon>Nitrosomonadaceae</taxon>
        <taxon>Nitrosomonas</taxon>
    </lineage>
</organism>
<protein>
    <submittedName>
        <fullName evidence="1">Uncharacterized protein</fullName>
    </submittedName>
</protein>
<evidence type="ECO:0000313" key="1">
    <source>
        <dbReference type="EMBL" id="SFM32408.1"/>
    </source>
</evidence>
<evidence type="ECO:0000313" key="2">
    <source>
        <dbReference type="Proteomes" id="UP000183287"/>
    </source>
</evidence>
<gene>
    <name evidence="1" type="ORF">SAMN05421863_102352</name>
</gene>
<name>A0A1I4PX70_9PROT</name>
<dbReference type="EMBL" id="FOUB01000023">
    <property type="protein sequence ID" value="SFM32408.1"/>
    <property type="molecule type" value="Genomic_DNA"/>
</dbReference>
<keyword evidence="2" id="KW-1185">Reference proteome</keyword>
<dbReference type="AlphaFoldDB" id="A0A1I4PX70"/>